<feature type="domain" description="DNA-binding protein Rv2175c wHTH" evidence="2">
    <location>
        <begin position="8"/>
        <end position="57"/>
    </location>
</feature>
<sequence>MSGVDETPAQIDWLNLPDVAERLDVRLSDVRRMLDERQLVAVRRGERKVLSVPVDFLGEDGPLPELAGTFTVLSDNAFDDEEIVEWMFAHDETLPGGPTPIAAIRAGFKTEVRRRAMEEA</sequence>
<gene>
    <name evidence="3" type="ORF">ASJ30_06725</name>
</gene>
<evidence type="ECO:0000259" key="2">
    <source>
        <dbReference type="Pfam" id="PF21531"/>
    </source>
</evidence>
<dbReference type="EMBL" id="CP013290">
    <property type="protein sequence ID" value="APH03040.1"/>
    <property type="molecule type" value="Genomic_DNA"/>
</dbReference>
<proteinExistence type="predicted"/>
<dbReference type="Pfam" id="PF21531">
    <property type="entry name" value="Rv2175c_wHTH"/>
    <property type="match status" value="1"/>
</dbReference>
<dbReference type="Pfam" id="PF18367">
    <property type="entry name" value="Rv2175c_C"/>
    <property type="match status" value="1"/>
</dbReference>
<accession>A0A1L3ML66</accession>
<dbReference type="GO" id="GO:0003677">
    <property type="term" value="F:DNA binding"/>
    <property type="evidence" value="ECO:0007669"/>
    <property type="project" value="InterPro"/>
</dbReference>
<feature type="domain" description="Rv2175c C-terminal" evidence="1">
    <location>
        <begin position="65"/>
        <end position="117"/>
    </location>
</feature>
<organism evidence="3 4">
    <name type="scientific">Janibacter indicus</name>
    <dbReference type="NCBI Taxonomy" id="857417"/>
    <lineage>
        <taxon>Bacteria</taxon>
        <taxon>Bacillati</taxon>
        <taxon>Actinomycetota</taxon>
        <taxon>Actinomycetes</taxon>
        <taxon>Micrococcales</taxon>
        <taxon>Intrasporangiaceae</taxon>
        <taxon>Janibacter</taxon>
    </lineage>
</organism>
<evidence type="ECO:0000313" key="3">
    <source>
        <dbReference type="EMBL" id="APH03040.1"/>
    </source>
</evidence>
<keyword evidence="4" id="KW-1185">Reference proteome</keyword>
<evidence type="ECO:0000259" key="1">
    <source>
        <dbReference type="Pfam" id="PF18367"/>
    </source>
</evidence>
<name>A0A1L3ML66_9MICO</name>
<dbReference type="Proteomes" id="UP000182938">
    <property type="component" value="Chromosome"/>
</dbReference>
<reference evidence="3 4" key="1">
    <citation type="submission" date="2015-11" db="EMBL/GenBank/DDBJ databases">
        <authorList>
            <person name="Zhang Y."/>
            <person name="Guo Z."/>
        </authorList>
    </citation>
    <scope>NUCLEOTIDE SEQUENCE [LARGE SCALE GENOMIC DNA]</scope>
    <source>
        <strain evidence="3 4">YFY001</strain>
    </source>
</reference>
<evidence type="ECO:0000313" key="4">
    <source>
        <dbReference type="Proteomes" id="UP000182938"/>
    </source>
</evidence>
<dbReference type="InterPro" id="IPR041098">
    <property type="entry name" value="Rv2175c_C"/>
</dbReference>
<protein>
    <submittedName>
        <fullName evidence="3">Transcriptional regulator</fullName>
    </submittedName>
</protein>
<dbReference type="InterPro" id="IPR048576">
    <property type="entry name" value="Rv2175c_wHTH"/>
</dbReference>
<dbReference type="AlphaFoldDB" id="A0A1L3ML66"/>
<dbReference type="KEGG" id="jte:ASJ30_06725"/>